<protein>
    <submittedName>
        <fullName evidence="1">Uncharacterized protein</fullName>
    </submittedName>
</protein>
<sequence>MQKEVALESVSTRGNLLLKANGQNHNQNLLLKGVSPCIMQTSPSGSHLVIIIIGPYPFKFVSHGNNGGRMNYSASFLLVLVDSHLSVF</sequence>
<dbReference type="AlphaFoldDB" id="A0A6N2L975"/>
<evidence type="ECO:0000313" key="1">
    <source>
        <dbReference type="EMBL" id="VFU37717.1"/>
    </source>
</evidence>
<name>A0A6N2L975_SALVM</name>
<reference evidence="1" key="1">
    <citation type="submission" date="2019-03" db="EMBL/GenBank/DDBJ databases">
        <authorList>
            <person name="Mank J."/>
            <person name="Almeida P."/>
        </authorList>
    </citation>
    <scope>NUCLEOTIDE SEQUENCE</scope>
    <source>
        <strain evidence="1">78183</strain>
    </source>
</reference>
<gene>
    <name evidence="1" type="ORF">SVIM_LOCUS201442</name>
</gene>
<accession>A0A6N2L975</accession>
<proteinExistence type="predicted"/>
<organism evidence="1">
    <name type="scientific">Salix viminalis</name>
    <name type="common">Common osier</name>
    <name type="synonym">Basket willow</name>
    <dbReference type="NCBI Taxonomy" id="40686"/>
    <lineage>
        <taxon>Eukaryota</taxon>
        <taxon>Viridiplantae</taxon>
        <taxon>Streptophyta</taxon>
        <taxon>Embryophyta</taxon>
        <taxon>Tracheophyta</taxon>
        <taxon>Spermatophyta</taxon>
        <taxon>Magnoliopsida</taxon>
        <taxon>eudicotyledons</taxon>
        <taxon>Gunneridae</taxon>
        <taxon>Pentapetalae</taxon>
        <taxon>rosids</taxon>
        <taxon>fabids</taxon>
        <taxon>Malpighiales</taxon>
        <taxon>Salicaceae</taxon>
        <taxon>Saliceae</taxon>
        <taxon>Salix</taxon>
    </lineage>
</organism>
<dbReference type="EMBL" id="CAADRP010001335">
    <property type="protein sequence ID" value="VFU37717.1"/>
    <property type="molecule type" value="Genomic_DNA"/>
</dbReference>